<keyword evidence="6" id="KW-1185">Reference proteome</keyword>
<reference evidence="5 6" key="1">
    <citation type="submission" date="2021-10" db="EMBL/GenBank/DDBJ databases">
        <title>Streptomyces gossypii sp. nov., isolated from soil collected from cotton field.</title>
        <authorList>
            <person name="Ge X."/>
            <person name="Chen X."/>
            <person name="Liu W."/>
        </authorList>
    </citation>
    <scope>NUCLEOTIDE SEQUENCE [LARGE SCALE GENOMIC DNA]</scope>
    <source>
        <strain evidence="5 6">N2-109</strain>
    </source>
</reference>
<dbReference type="SUPFAM" id="SSF51735">
    <property type="entry name" value="NAD(P)-binding Rossmann-fold domains"/>
    <property type="match status" value="1"/>
</dbReference>
<comment type="similarity">
    <text evidence="1">Belongs to the HIBADH-related family.</text>
</comment>
<protein>
    <submittedName>
        <fullName evidence="5">NAD(P)-binding domain-containing protein</fullName>
    </submittedName>
</protein>
<dbReference type="InterPro" id="IPR013328">
    <property type="entry name" value="6PGD_dom2"/>
</dbReference>
<name>A0ABT2JMP2_9ACTN</name>
<gene>
    <name evidence="5" type="ORF">LHJ74_03865</name>
</gene>
<comment type="caution">
    <text evidence="5">The sequence shown here is derived from an EMBL/GenBank/DDBJ whole genome shotgun (WGS) entry which is preliminary data.</text>
</comment>
<dbReference type="InterPro" id="IPR015815">
    <property type="entry name" value="HIBADH-related"/>
</dbReference>
<dbReference type="PANTHER" id="PTHR43580">
    <property type="entry name" value="OXIDOREDUCTASE GLYR1-RELATED"/>
    <property type="match status" value="1"/>
</dbReference>
<organism evidence="5 6">
    <name type="scientific">Streptomyces gossypii</name>
    <dbReference type="NCBI Taxonomy" id="2883101"/>
    <lineage>
        <taxon>Bacteria</taxon>
        <taxon>Bacillati</taxon>
        <taxon>Actinomycetota</taxon>
        <taxon>Actinomycetes</taxon>
        <taxon>Kitasatosporales</taxon>
        <taxon>Streptomycetaceae</taxon>
        <taxon>Streptomyces</taxon>
    </lineage>
</organism>
<dbReference type="RefSeq" id="WP_260216068.1">
    <property type="nucleotide sequence ID" value="NZ_JAJAGO010000002.1"/>
</dbReference>
<dbReference type="PIRSF" id="PIRSF000103">
    <property type="entry name" value="HIBADH"/>
    <property type="match status" value="1"/>
</dbReference>
<dbReference type="InterPro" id="IPR048666">
    <property type="entry name" value="RedAm-like_C"/>
</dbReference>
<dbReference type="InterPro" id="IPR051265">
    <property type="entry name" value="HIBADH-related_NP60_sf"/>
</dbReference>
<feature type="domain" description="NADPH-dependent reductive aminase-like C-terminal" evidence="4">
    <location>
        <begin position="167"/>
        <end position="291"/>
    </location>
</feature>
<dbReference type="PANTHER" id="PTHR43580:SF2">
    <property type="entry name" value="CYTOKINE-LIKE NUCLEAR FACTOR N-PAC"/>
    <property type="match status" value="1"/>
</dbReference>
<dbReference type="Pfam" id="PF21761">
    <property type="entry name" value="RedAm-like_C"/>
    <property type="match status" value="1"/>
</dbReference>
<dbReference type="InterPro" id="IPR036291">
    <property type="entry name" value="NAD(P)-bd_dom_sf"/>
</dbReference>
<evidence type="ECO:0000313" key="6">
    <source>
        <dbReference type="Proteomes" id="UP001156389"/>
    </source>
</evidence>
<dbReference type="Proteomes" id="UP001156389">
    <property type="component" value="Unassembled WGS sequence"/>
</dbReference>
<dbReference type="Pfam" id="PF03446">
    <property type="entry name" value="NAD_binding_2"/>
    <property type="match status" value="1"/>
</dbReference>
<dbReference type="EMBL" id="JAJAGO010000002">
    <property type="protein sequence ID" value="MCT2589081.1"/>
    <property type="molecule type" value="Genomic_DNA"/>
</dbReference>
<evidence type="ECO:0000256" key="2">
    <source>
        <dbReference type="ARBA" id="ARBA00023002"/>
    </source>
</evidence>
<evidence type="ECO:0000259" key="4">
    <source>
        <dbReference type="Pfam" id="PF21761"/>
    </source>
</evidence>
<dbReference type="InterPro" id="IPR006115">
    <property type="entry name" value="6PGDH_NADP-bd"/>
</dbReference>
<evidence type="ECO:0000313" key="5">
    <source>
        <dbReference type="EMBL" id="MCT2589081.1"/>
    </source>
</evidence>
<feature type="domain" description="6-phosphogluconate dehydrogenase NADP-binding" evidence="3">
    <location>
        <begin position="11"/>
        <end position="165"/>
    </location>
</feature>
<evidence type="ECO:0000256" key="1">
    <source>
        <dbReference type="ARBA" id="ARBA00009080"/>
    </source>
</evidence>
<accession>A0ABT2JMP2</accession>
<dbReference type="Gene3D" id="1.10.1040.10">
    <property type="entry name" value="N-(1-d-carboxylethyl)-l-norvaline Dehydrogenase, domain 2"/>
    <property type="match status" value="1"/>
</dbReference>
<keyword evidence="2" id="KW-0560">Oxidoreductase</keyword>
<sequence length="305" mass="31788">MAEEIPDRTPVTLIGLGSMGSALAEAFTEAGHPTTVWNRTAEKAAPLVAGGAVHAEAVEDAIAASPLIIACLSTYEATREALAPGAAGLAGRSLITVNSGTPSGAREMAAWADGHGARFLDGAVKNVPQAVGKPDTLLYYSGDKAVFDEHETTLRVLGGDTVHLGEDADLAALYESAVGGTLLPALLGFFQGSALVTSRGLPASSLVRYSVKWLEMIASILPHLAEEIDSGDYTRGASSVGLFHDAIPYEAELAEEADIDIAWHQPQHELLRRAVAEGHREHSISALVEVLWKPQPLGQGSSGAA</sequence>
<dbReference type="Gene3D" id="3.40.50.720">
    <property type="entry name" value="NAD(P)-binding Rossmann-like Domain"/>
    <property type="match status" value="1"/>
</dbReference>
<evidence type="ECO:0000259" key="3">
    <source>
        <dbReference type="Pfam" id="PF03446"/>
    </source>
</evidence>
<proteinExistence type="inferred from homology"/>